<dbReference type="GO" id="GO:0016810">
    <property type="term" value="F:hydrolase activity, acting on carbon-nitrogen (but not peptide) bonds"/>
    <property type="evidence" value="ECO:0007669"/>
    <property type="project" value="InterPro"/>
</dbReference>
<dbReference type="RefSeq" id="WP_152299019.1">
    <property type="nucleotide sequence ID" value="NZ_CP041166.1"/>
</dbReference>
<keyword evidence="4" id="KW-1185">Reference proteome</keyword>
<dbReference type="AlphaFoldDB" id="A0AAJ4A309"/>
<evidence type="ECO:0000259" key="2">
    <source>
        <dbReference type="Pfam" id="PF01979"/>
    </source>
</evidence>
<feature type="domain" description="Amidohydrolase-related" evidence="2">
    <location>
        <begin position="54"/>
        <end position="401"/>
    </location>
</feature>
<dbReference type="InterPro" id="IPR032466">
    <property type="entry name" value="Metal_Hydrolase"/>
</dbReference>
<dbReference type="InterPro" id="IPR006680">
    <property type="entry name" value="Amidohydro-rel"/>
</dbReference>
<dbReference type="KEGG" id="suln:FJR47_03155"/>
<evidence type="ECO:0000313" key="3">
    <source>
        <dbReference type="EMBL" id="QFR42956.1"/>
    </source>
</evidence>
<dbReference type="Gene3D" id="3.20.20.140">
    <property type="entry name" value="Metal-dependent hydrolases"/>
    <property type="match status" value="1"/>
</dbReference>
<proteinExistence type="predicted"/>
<dbReference type="InterPro" id="IPR050287">
    <property type="entry name" value="MTA/SAH_deaminase"/>
</dbReference>
<name>A0AAJ4A309_9BACT</name>
<organism evidence="3 4">
    <name type="scientific">Sulfurimonas xiamenensis</name>
    <dbReference type="NCBI Taxonomy" id="2590021"/>
    <lineage>
        <taxon>Bacteria</taxon>
        <taxon>Pseudomonadati</taxon>
        <taxon>Campylobacterota</taxon>
        <taxon>Epsilonproteobacteria</taxon>
        <taxon>Campylobacterales</taxon>
        <taxon>Sulfurimonadaceae</taxon>
        <taxon>Sulfurimonas</taxon>
    </lineage>
</organism>
<dbReference type="Pfam" id="PF01979">
    <property type="entry name" value="Amidohydro_1"/>
    <property type="match status" value="1"/>
</dbReference>
<dbReference type="EMBL" id="CP041166">
    <property type="protein sequence ID" value="QFR42956.1"/>
    <property type="molecule type" value="Genomic_DNA"/>
</dbReference>
<accession>A0AAJ4A309</accession>
<dbReference type="SUPFAM" id="SSF51556">
    <property type="entry name" value="Metallo-dependent hydrolases"/>
    <property type="match status" value="1"/>
</dbReference>
<dbReference type="PANTHER" id="PTHR43794:SF11">
    <property type="entry name" value="AMIDOHYDROLASE-RELATED DOMAIN-CONTAINING PROTEIN"/>
    <property type="match status" value="1"/>
</dbReference>
<dbReference type="NCBIfam" id="NF006269">
    <property type="entry name" value="PRK08418.1"/>
    <property type="match status" value="1"/>
</dbReference>
<dbReference type="Proteomes" id="UP000326061">
    <property type="component" value="Chromosome"/>
</dbReference>
<gene>
    <name evidence="3" type="ORF">FJR47_03155</name>
</gene>
<dbReference type="PANTHER" id="PTHR43794">
    <property type="entry name" value="AMINOHYDROLASE SSNA-RELATED"/>
    <property type="match status" value="1"/>
</dbReference>
<sequence>MQILIPNYILTPDILLSNMSVAFDKKIQKIAPLEELRKEFPDAEVIKLKKNSLLMPGLINAHVHIEFSANKTQLSYGDFMNWLYSVIENREELITGCDNKCMKKAIDSMLESGITTFGAVSSHGMDLEVCANASQNIVFFNELIGSQATMADALFGDFLTRLDASKSITREGFYPAVAIHSPYSVHPILIKKALQIVKNEKLKLTAHFMESKAERDWLDKSEGDFKDFFEKLLKQKSSVSSSSEFLEHFNDYETLLTHVVKANENELKTLSSNKHTIIHCPISNRLLGNGALDLSKLEKHKIRWICATDGLSSNYKLDLFEEMKCALFMHSNIPLLKLAKKLINSVTKDAADALKLNTGEISEGKNADMIVLDLDKEPGDELAIHLILHRYNISKVYINGTLKKGNECSL</sequence>
<evidence type="ECO:0000313" key="4">
    <source>
        <dbReference type="Proteomes" id="UP000326061"/>
    </source>
</evidence>
<evidence type="ECO:0000256" key="1">
    <source>
        <dbReference type="ARBA" id="ARBA00022801"/>
    </source>
</evidence>
<dbReference type="SUPFAM" id="SSF51338">
    <property type="entry name" value="Composite domain of metallo-dependent hydrolases"/>
    <property type="match status" value="1"/>
</dbReference>
<protein>
    <submittedName>
        <fullName evidence="3">Metal-dependent hydrolase</fullName>
    </submittedName>
</protein>
<keyword evidence="1 3" id="KW-0378">Hydrolase</keyword>
<reference evidence="4" key="1">
    <citation type="submission" date="2019-06" db="EMBL/GenBank/DDBJ databases">
        <title>Sulfurimonas gotlandica sp. nov., a chemoautotrophic and psychrotolerant epsilonproteobacterium isolated from a pelagic redoxcline, and an emended description of the genus Sulfurimonas.</title>
        <authorList>
            <person name="Wang S."/>
            <person name="Jiang L."/>
            <person name="Shao Z."/>
        </authorList>
    </citation>
    <scope>NUCLEOTIDE SEQUENCE [LARGE SCALE GENOMIC DNA]</scope>
    <source>
        <strain evidence="4">1-1N</strain>
    </source>
</reference>
<dbReference type="Gene3D" id="2.30.40.10">
    <property type="entry name" value="Urease, subunit C, domain 1"/>
    <property type="match status" value="1"/>
</dbReference>
<dbReference type="InterPro" id="IPR011059">
    <property type="entry name" value="Metal-dep_hydrolase_composite"/>
</dbReference>